<keyword evidence="2" id="KW-1185">Reference proteome</keyword>
<proteinExistence type="predicted"/>
<reference evidence="1" key="1">
    <citation type="submission" date="2021-01" db="EMBL/GenBank/DDBJ databases">
        <authorList>
            <consortium name="Genoscope - CEA"/>
            <person name="William W."/>
        </authorList>
    </citation>
    <scope>NUCLEOTIDE SEQUENCE</scope>
</reference>
<gene>
    <name evidence="1" type="ORF">POCTA_138.1.T0070147</name>
</gene>
<evidence type="ECO:0000313" key="1">
    <source>
        <dbReference type="EMBL" id="CAD8136019.1"/>
    </source>
</evidence>
<evidence type="ECO:0000313" key="2">
    <source>
        <dbReference type="Proteomes" id="UP000683925"/>
    </source>
</evidence>
<sequence>MEQQINFIEVVETYNNDTVIVRFLNNEQEVLPYMEFQLSNDNSEQYSRALYDHLHNRGPKEYCFLYMDEPLSRIQDQRFNLISSLSSNVILKLLNLSYIPIIRTNISQYQCGVVEIYYSTQSIQEGSHSVIQRLNLQWQEQCKKKSMITKELISIINEFKSLYRIQILLRSTLKQLKRETYQEYDILYLPTDELIHLKSNQEISITTCFPYLEQLNNSNQVK</sequence>
<name>A0A8S1SAD7_PAROT</name>
<organism evidence="1 2">
    <name type="scientific">Paramecium octaurelia</name>
    <dbReference type="NCBI Taxonomy" id="43137"/>
    <lineage>
        <taxon>Eukaryota</taxon>
        <taxon>Sar</taxon>
        <taxon>Alveolata</taxon>
        <taxon>Ciliophora</taxon>
        <taxon>Intramacronucleata</taxon>
        <taxon>Oligohymenophorea</taxon>
        <taxon>Peniculida</taxon>
        <taxon>Parameciidae</taxon>
        <taxon>Paramecium</taxon>
    </lineage>
</organism>
<dbReference type="AlphaFoldDB" id="A0A8S1SAD7"/>
<protein>
    <submittedName>
        <fullName evidence="1">Uncharacterized protein</fullName>
    </submittedName>
</protein>
<dbReference type="Proteomes" id="UP000683925">
    <property type="component" value="Unassembled WGS sequence"/>
</dbReference>
<dbReference type="OrthoDB" id="305523at2759"/>
<dbReference type="OMA" id="LPYMEFQ"/>
<accession>A0A8S1SAD7</accession>
<dbReference type="EMBL" id="CAJJDP010000006">
    <property type="protein sequence ID" value="CAD8136019.1"/>
    <property type="molecule type" value="Genomic_DNA"/>
</dbReference>
<comment type="caution">
    <text evidence="1">The sequence shown here is derived from an EMBL/GenBank/DDBJ whole genome shotgun (WGS) entry which is preliminary data.</text>
</comment>